<protein>
    <submittedName>
        <fullName evidence="2">Uncharacterized protein</fullName>
    </submittedName>
</protein>
<evidence type="ECO:0000313" key="3">
    <source>
        <dbReference type="Proteomes" id="UP000784294"/>
    </source>
</evidence>
<sequence>METQSRVLHSCHFQHCNWLRHHDGTEYRPVSFLLPTFWILRLAGSVGVLMLFPCALGGTGDFLLDGGKLAGQAVANQSLCSSTCPTERIISRPPVASVKSPTGTSDPPA</sequence>
<accession>A0A448XMR2</accession>
<evidence type="ECO:0000256" key="1">
    <source>
        <dbReference type="SAM" id="Phobius"/>
    </source>
</evidence>
<dbReference type="Proteomes" id="UP000784294">
    <property type="component" value="Unassembled WGS sequence"/>
</dbReference>
<evidence type="ECO:0000313" key="2">
    <source>
        <dbReference type="EMBL" id="VEL40387.1"/>
    </source>
</evidence>
<dbReference type="AlphaFoldDB" id="A0A448XMR2"/>
<keyword evidence="1" id="KW-1133">Transmembrane helix</keyword>
<proteinExistence type="predicted"/>
<organism evidence="2 3">
    <name type="scientific">Protopolystoma xenopodis</name>
    <dbReference type="NCBI Taxonomy" id="117903"/>
    <lineage>
        <taxon>Eukaryota</taxon>
        <taxon>Metazoa</taxon>
        <taxon>Spiralia</taxon>
        <taxon>Lophotrochozoa</taxon>
        <taxon>Platyhelminthes</taxon>
        <taxon>Monogenea</taxon>
        <taxon>Polyopisthocotylea</taxon>
        <taxon>Polystomatidea</taxon>
        <taxon>Polystomatidae</taxon>
        <taxon>Protopolystoma</taxon>
    </lineage>
</organism>
<dbReference type="EMBL" id="CAAALY010264689">
    <property type="protein sequence ID" value="VEL40387.1"/>
    <property type="molecule type" value="Genomic_DNA"/>
</dbReference>
<gene>
    <name evidence="2" type="ORF">PXEA_LOCUS33827</name>
</gene>
<comment type="caution">
    <text evidence="2">The sequence shown here is derived from an EMBL/GenBank/DDBJ whole genome shotgun (WGS) entry which is preliminary data.</text>
</comment>
<feature type="transmembrane region" description="Helical" evidence="1">
    <location>
        <begin position="38"/>
        <end position="58"/>
    </location>
</feature>
<reference evidence="2" key="1">
    <citation type="submission" date="2018-11" db="EMBL/GenBank/DDBJ databases">
        <authorList>
            <consortium name="Pathogen Informatics"/>
        </authorList>
    </citation>
    <scope>NUCLEOTIDE SEQUENCE</scope>
</reference>
<name>A0A448XMR2_9PLAT</name>
<keyword evidence="3" id="KW-1185">Reference proteome</keyword>
<keyword evidence="1" id="KW-0472">Membrane</keyword>
<keyword evidence="1" id="KW-0812">Transmembrane</keyword>